<dbReference type="Pfam" id="PF00583">
    <property type="entry name" value="Acetyltransf_1"/>
    <property type="match status" value="1"/>
</dbReference>
<dbReference type="EMBL" id="CP047650">
    <property type="protein sequence ID" value="QHI99560.1"/>
    <property type="molecule type" value="Genomic_DNA"/>
</dbReference>
<dbReference type="SUPFAM" id="SSF55729">
    <property type="entry name" value="Acyl-CoA N-acyltransferases (Nat)"/>
    <property type="match status" value="1"/>
</dbReference>
<dbReference type="Gene3D" id="3.40.630.30">
    <property type="match status" value="1"/>
</dbReference>
<dbReference type="AlphaFoldDB" id="A0A857J6E0"/>
<evidence type="ECO:0000313" key="3">
    <source>
        <dbReference type="Proteomes" id="UP000464787"/>
    </source>
</evidence>
<keyword evidence="2" id="KW-0808">Transferase</keyword>
<sequence>MFPSKAWLQASLHAGSRWLRPARPAGSARHAAASLVPIRVLGPSYRERIRAHLLALDEGDRYLRFGYVARDAQINQYVARLDFDRDEIFGIYNRRLELIAVAHLAYGDAGQSPRTAEFGVSVVPRVRGRGFGGRLFARAIVHARNAGIGQIVVQALSENAAMLKIARKAGATVQRDGSESQAYLALPPATLDSRVQQWWEAHIGETDYRLKRDSKRFWDWIGGMQEVRKGVRSGRLPTGR</sequence>
<dbReference type="InterPro" id="IPR016181">
    <property type="entry name" value="Acyl_CoA_acyltransferase"/>
</dbReference>
<evidence type="ECO:0000259" key="1">
    <source>
        <dbReference type="PROSITE" id="PS51186"/>
    </source>
</evidence>
<evidence type="ECO:0000313" key="2">
    <source>
        <dbReference type="EMBL" id="QHI99560.1"/>
    </source>
</evidence>
<dbReference type="KEGG" id="xyk:GT347_17230"/>
<protein>
    <submittedName>
        <fullName evidence="2">GNAT family N-acetyltransferase</fullName>
    </submittedName>
</protein>
<organism evidence="2 3">
    <name type="scientific">Xylophilus rhododendri</name>
    <dbReference type="NCBI Taxonomy" id="2697032"/>
    <lineage>
        <taxon>Bacteria</taxon>
        <taxon>Pseudomonadati</taxon>
        <taxon>Pseudomonadota</taxon>
        <taxon>Betaproteobacteria</taxon>
        <taxon>Burkholderiales</taxon>
        <taxon>Xylophilus</taxon>
    </lineage>
</organism>
<dbReference type="Proteomes" id="UP000464787">
    <property type="component" value="Chromosome"/>
</dbReference>
<proteinExistence type="predicted"/>
<gene>
    <name evidence="2" type="ORF">GT347_17230</name>
</gene>
<feature type="domain" description="N-acetyltransferase" evidence="1">
    <location>
        <begin position="51"/>
        <end position="190"/>
    </location>
</feature>
<dbReference type="RefSeq" id="WP_160553372.1">
    <property type="nucleotide sequence ID" value="NZ_CP047650.1"/>
</dbReference>
<dbReference type="InterPro" id="IPR000182">
    <property type="entry name" value="GNAT_dom"/>
</dbReference>
<keyword evidence="3" id="KW-1185">Reference proteome</keyword>
<reference evidence="2 3" key="1">
    <citation type="submission" date="2020-01" db="EMBL/GenBank/DDBJ databases">
        <title>Genome sequencing of strain KACC 21265.</title>
        <authorList>
            <person name="Heo J."/>
            <person name="Kim S.-J."/>
            <person name="Kim J.-S."/>
            <person name="Hong S.-B."/>
            <person name="Kwon S.-W."/>
        </authorList>
    </citation>
    <scope>NUCLEOTIDE SEQUENCE [LARGE SCALE GENOMIC DNA]</scope>
    <source>
        <strain evidence="2 3">KACC 21265</strain>
    </source>
</reference>
<dbReference type="GO" id="GO:0016747">
    <property type="term" value="F:acyltransferase activity, transferring groups other than amino-acyl groups"/>
    <property type="evidence" value="ECO:0007669"/>
    <property type="project" value="InterPro"/>
</dbReference>
<name>A0A857J6E0_9BURK</name>
<accession>A0A857J6E0</accession>
<dbReference type="PROSITE" id="PS51186">
    <property type="entry name" value="GNAT"/>
    <property type="match status" value="1"/>
</dbReference>